<dbReference type="AlphaFoldDB" id="A0A2S5GUD6"/>
<dbReference type="Proteomes" id="UP000239990">
    <property type="component" value="Unassembled WGS sequence"/>
</dbReference>
<dbReference type="RefSeq" id="WP_104142880.1">
    <property type="nucleotide sequence ID" value="NZ_PREU01000003.1"/>
</dbReference>
<feature type="transmembrane region" description="Helical" evidence="1">
    <location>
        <begin position="35"/>
        <end position="57"/>
    </location>
</feature>
<comment type="caution">
    <text evidence="2">The sequence shown here is derived from an EMBL/GenBank/DDBJ whole genome shotgun (WGS) entry which is preliminary data.</text>
</comment>
<keyword evidence="1" id="KW-0812">Transmembrane</keyword>
<keyword evidence="1" id="KW-1133">Transmembrane helix</keyword>
<proteinExistence type="predicted"/>
<name>A0A2S5GUD6_9BURK</name>
<evidence type="ECO:0000256" key="1">
    <source>
        <dbReference type="SAM" id="Phobius"/>
    </source>
</evidence>
<dbReference type="EMBL" id="PREU01000003">
    <property type="protein sequence ID" value="PPA76495.1"/>
    <property type="molecule type" value="Genomic_DNA"/>
</dbReference>
<evidence type="ECO:0000313" key="2">
    <source>
        <dbReference type="EMBL" id="PPA76495.1"/>
    </source>
</evidence>
<evidence type="ECO:0000313" key="3">
    <source>
        <dbReference type="Proteomes" id="UP000239990"/>
    </source>
</evidence>
<protein>
    <submittedName>
        <fullName evidence="2">Uncharacterized protein</fullName>
    </submittedName>
</protein>
<sequence>MTILKRAWKATEVDREGFLDLCRDVKAKSIETGTVFLVLFLIIALPLMIIFIIRGTFQSLRVLLLGH</sequence>
<gene>
    <name evidence="2" type="ORF">C4E15_06790</name>
</gene>
<organism evidence="2 3">
    <name type="scientific">Achromobacter spanius</name>
    <dbReference type="NCBI Taxonomy" id="217203"/>
    <lineage>
        <taxon>Bacteria</taxon>
        <taxon>Pseudomonadati</taxon>
        <taxon>Pseudomonadota</taxon>
        <taxon>Betaproteobacteria</taxon>
        <taxon>Burkholderiales</taxon>
        <taxon>Alcaligenaceae</taxon>
        <taxon>Achromobacter</taxon>
    </lineage>
</organism>
<keyword evidence="1" id="KW-0472">Membrane</keyword>
<accession>A0A2S5GUD6</accession>
<reference evidence="2 3" key="1">
    <citation type="submission" date="2018-02" db="EMBL/GenBank/DDBJ databases">
        <title>Draft Genome of Achromobacter spanius stain 6.</title>
        <authorList>
            <person name="Gunasekera T.S."/>
            <person name="Radwan O."/>
            <person name="Ruiz O.N."/>
        </authorList>
    </citation>
    <scope>NUCLEOTIDE SEQUENCE [LARGE SCALE GENOMIC DNA]</scope>
    <source>
        <strain evidence="2 3">6</strain>
    </source>
</reference>